<feature type="domain" description="J" evidence="7">
    <location>
        <begin position="6"/>
        <end position="71"/>
    </location>
</feature>
<dbReference type="VEuPathDB" id="TriTrypDB:TvY486_1002320"/>
<evidence type="ECO:0000256" key="3">
    <source>
        <dbReference type="ARBA" id="ARBA00022771"/>
    </source>
</evidence>
<reference evidence="9" key="1">
    <citation type="journal article" date="2012" name="Proc. Natl. Acad. Sci. U.S.A.">
        <title>Antigenic diversity is generated by distinct evolutionary mechanisms in African trypanosome species.</title>
        <authorList>
            <person name="Jackson A.P."/>
            <person name="Berry A."/>
            <person name="Aslett M."/>
            <person name="Allison H.C."/>
            <person name="Burton P."/>
            <person name="Vavrova-Anderson J."/>
            <person name="Brown R."/>
            <person name="Browne H."/>
            <person name="Corton N."/>
            <person name="Hauser H."/>
            <person name="Gamble J."/>
            <person name="Gilderthorp R."/>
            <person name="Marcello L."/>
            <person name="McQuillan J."/>
            <person name="Otto T.D."/>
            <person name="Quail M.A."/>
            <person name="Sanders M.J."/>
            <person name="van Tonder A."/>
            <person name="Ginger M.L."/>
            <person name="Field M.C."/>
            <person name="Barry J.D."/>
            <person name="Hertz-Fowler C."/>
            <person name="Berriman M."/>
        </authorList>
    </citation>
    <scope>NUCLEOTIDE SEQUENCE</scope>
    <source>
        <strain evidence="9">Y486</strain>
    </source>
</reference>
<feature type="region of interest" description="Disordered" evidence="6">
    <location>
        <begin position="360"/>
        <end position="417"/>
    </location>
</feature>
<dbReference type="PANTHER" id="PTHR43888">
    <property type="entry name" value="DNAJ-LIKE-2, ISOFORM A-RELATED"/>
    <property type="match status" value="1"/>
</dbReference>
<evidence type="ECO:0000256" key="2">
    <source>
        <dbReference type="ARBA" id="ARBA00022737"/>
    </source>
</evidence>
<keyword evidence="3 5" id="KW-0863">Zinc-finger</keyword>
<dbReference type="Gene3D" id="1.10.287.110">
    <property type="entry name" value="DnaJ domain"/>
    <property type="match status" value="1"/>
</dbReference>
<dbReference type="GO" id="GO:0006457">
    <property type="term" value="P:protein folding"/>
    <property type="evidence" value="ECO:0007669"/>
    <property type="project" value="InterPro"/>
</dbReference>
<dbReference type="InterPro" id="IPR044713">
    <property type="entry name" value="DNJA1/2-like"/>
</dbReference>
<dbReference type="InterPro" id="IPR036869">
    <property type="entry name" value="J_dom_sf"/>
</dbReference>
<name>G0U5M8_TRYVY</name>
<evidence type="ECO:0000256" key="5">
    <source>
        <dbReference type="PROSITE-ProRule" id="PRU00546"/>
    </source>
</evidence>
<proteinExistence type="inferred from homology"/>
<dbReference type="SUPFAM" id="SSF46565">
    <property type="entry name" value="Chaperone J-domain"/>
    <property type="match status" value="1"/>
</dbReference>
<dbReference type="AlphaFoldDB" id="G0U5M8"/>
<evidence type="ECO:0000313" key="9">
    <source>
        <dbReference type="EMBL" id="CCC51179.1"/>
    </source>
</evidence>
<dbReference type="Gene3D" id="2.10.230.10">
    <property type="entry name" value="Heat shock protein DnaJ, cysteine-rich domain"/>
    <property type="match status" value="1"/>
</dbReference>
<dbReference type="GO" id="GO:0051082">
    <property type="term" value="F:unfolded protein binding"/>
    <property type="evidence" value="ECO:0007669"/>
    <property type="project" value="InterPro"/>
</dbReference>
<dbReference type="FunFam" id="1.10.287.110:FF:000074">
    <property type="entry name" value="Heat shock protein DNAJ, putative"/>
    <property type="match status" value="1"/>
</dbReference>
<feature type="domain" description="CR-type" evidence="8">
    <location>
        <begin position="123"/>
        <end position="208"/>
    </location>
</feature>
<dbReference type="InterPro" id="IPR012724">
    <property type="entry name" value="DnaJ"/>
</dbReference>
<sequence length="417" mass="46735">MVKETEYYDLLGVPPDASENDIKRAYRRLALRYHPDKNPGDENAADMFKKIGQAYEILSDEEKRRIYDQSGKDGLSGGGYEGEFDPSDIFAAFFGGSRRPRGERKPKDLVHELRVSLEDMYNGRVKRVSVVRDRLCGSCEGTGVRPGAQLQPCAACQGQGVQVLVQQLFPGVQQRVQVACQTCGGEGRCVRSTDVCTECRGNRRVKNEKVLEVHIERGAKHEDVLRFEGEGDEIPGMRLKGDVLIILDEKPHDVFRRAGNHLIMNYRITLQEALCGFELPVQQLDKRMLLVKVPSGQVVDPEVAWVLHHEGMPLANTGGCEKGNLIIHFEVDFPSKLSERMINQIAEAFNLPSKFPPVAGQKVKLQDPNSRRKRRVDVQRAPESQQHSQTPFGFHGTEFMSFDSHGSGGQTARCVHQ</sequence>
<keyword evidence="2" id="KW-0677">Repeat</keyword>
<dbReference type="InterPro" id="IPR001305">
    <property type="entry name" value="HSP_DnaJ_Cys-rich_dom"/>
</dbReference>
<dbReference type="PROSITE" id="PS50076">
    <property type="entry name" value="DNAJ_2"/>
    <property type="match status" value="1"/>
</dbReference>
<dbReference type="OMA" id="SSKYVYH"/>
<dbReference type="InterPro" id="IPR001623">
    <property type="entry name" value="DnaJ_domain"/>
</dbReference>
<dbReference type="FunFam" id="2.10.230.10:FF:000001">
    <property type="entry name" value="DnaJ subfamily A member 2"/>
    <property type="match status" value="1"/>
</dbReference>
<feature type="compositionally biased region" description="Polar residues" evidence="6">
    <location>
        <begin position="382"/>
        <end position="391"/>
    </location>
</feature>
<keyword evidence="1 5" id="KW-0479">Metal-binding</keyword>
<dbReference type="PROSITE" id="PS00636">
    <property type="entry name" value="DNAJ_1"/>
    <property type="match status" value="1"/>
</dbReference>
<dbReference type="InterPro" id="IPR008971">
    <property type="entry name" value="HSP40/DnaJ_pept-bd"/>
</dbReference>
<dbReference type="CDD" id="cd10747">
    <property type="entry name" value="DnaJ_C"/>
    <property type="match status" value="1"/>
</dbReference>
<dbReference type="Pfam" id="PF00684">
    <property type="entry name" value="DnaJ_CXXCXGXG"/>
    <property type="match status" value="1"/>
</dbReference>
<gene>
    <name evidence="9" type="ORF">TVY486_1002320</name>
</gene>
<keyword evidence="4 5" id="KW-0862">Zinc</keyword>
<dbReference type="GO" id="GO:0008270">
    <property type="term" value="F:zinc ion binding"/>
    <property type="evidence" value="ECO:0007669"/>
    <property type="project" value="UniProtKB-KW"/>
</dbReference>
<evidence type="ECO:0000256" key="1">
    <source>
        <dbReference type="ARBA" id="ARBA00022723"/>
    </source>
</evidence>
<dbReference type="Pfam" id="PF00226">
    <property type="entry name" value="DnaJ"/>
    <property type="match status" value="1"/>
</dbReference>
<dbReference type="GO" id="GO:0009408">
    <property type="term" value="P:response to heat"/>
    <property type="evidence" value="ECO:0007669"/>
    <property type="project" value="InterPro"/>
</dbReference>
<feature type="zinc finger region" description="CR-type" evidence="5">
    <location>
        <begin position="123"/>
        <end position="208"/>
    </location>
</feature>
<dbReference type="GO" id="GO:0005524">
    <property type="term" value="F:ATP binding"/>
    <property type="evidence" value="ECO:0007669"/>
    <property type="project" value="InterPro"/>
</dbReference>
<dbReference type="Gene3D" id="2.60.260.20">
    <property type="entry name" value="Urease metallochaperone UreE, N-terminal domain"/>
    <property type="match status" value="2"/>
</dbReference>
<accession>G0U5M8</accession>
<dbReference type="SUPFAM" id="SSF57938">
    <property type="entry name" value="DnaJ/Hsp40 cysteine-rich domain"/>
    <property type="match status" value="1"/>
</dbReference>
<evidence type="ECO:0000256" key="4">
    <source>
        <dbReference type="ARBA" id="ARBA00022833"/>
    </source>
</evidence>
<protein>
    <submittedName>
        <fullName evidence="9">Putative DnaJ protein</fullName>
    </submittedName>
</protein>
<dbReference type="FunFam" id="2.60.260.20:FF:000033">
    <property type="entry name" value="DnaJ family protein"/>
    <property type="match status" value="1"/>
</dbReference>
<dbReference type="CDD" id="cd06257">
    <property type="entry name" value="DnaJ"/>
    <property type="match status" value="1"/>
</dbReference>
<evidence type="ECO:0000256" key="6">
    <source>
        <dbReference type="SAM" id="MobiDB-lite"/>
    </source>
</evidence>
<dbReference type="PROSITE" id="PS51188">
    <property type="entry name" value="ZF_CR"/>
    <property type="match status" value="1"/>
</dbReference>
<dbReference type="InterPro" id="IPR036410">
    <property type="entry name" value="HSP_DnaJ_Cys-rich_dom_sf"/>
</dbReference>
<organism evidence="9">
    <name type="scientific">Trypanosoma vivax (strain Y486)</name>
    <dbReference type="NCBI Taxonomy" id="1055687"/>
    <lineage>
        <taxon>Eukaryota</taxon>
        <taxon>Discoba</taxon>
        <taxon>Euglenozoa</taxon>
        <taxon>Kinetoplastea</taxon>
        <taxon>Metakinetoplastina</taxon>
        <taxon>Trypanosomatida</taxon>
        <taxon>Trypanosomatidae</taxon>
        <taxon>Trypanosoma</taxon>
        <taxon>Duttonella</taxon>
    </lineage>
</organism>
<evidence type="ECO:0000259" key="8">
    <source>
        <dbReference type="PROSITE" id="PS51188"/>
    </source>
</evidence>
<dbReference type="CDD" id="cd10719">
    <property type="entry name" value="DnaJ_zf"/>
    <property type="match status" value="1"/>
</dbReference>
<dbReference type="EMBL" id="HE573026">
    <property type="protein sequence ID" value="CCC51179.1"/>
    <property type="molecule type" value="Genomic_DNA"/>
</dbReference>
<dbReference type="SUPFAM" id="SSF49493">
    <property type="entry name" value="HSP40/DnaJ peptide-binding domain"/>
    <property type="match status" value="2"/>
</dbReference>
<dbReference type="SMART" id="SM00271">
    <property type="entry name" value="DnaJ"/>
    <property type="match status" value="1"/>
</dbReference>
<dbReference type="HAMAP" id="MF_01152">
    <property type="entry name" value="DnaJ"/>
    <property type="match status" value="1"/>
</dbReference>
<dbReference type="Pfam" id="PF01556">
    <property type="entry name" value="DnaJ_C"/>
    <property type="match status" value="1"/>
</dbReference>
<dbReference type="InterPro" id="IPR002939">
    <property type="entry name" value="DnaJ_C"/>
</dbReference>
<dbReference type="InterPro" id="IPR018253">
    <property type="entry name" value="DnaJ_domain_CS"/>
</dbReference>
<dbReference type="PRINTS" id="PR00625">
    <property type="entry name" value="JDOMAIN"/>
</dbReference>
<evidence type="ECO:0000259" key="7">
    <source>
        <dbReference type="PROSITE" id="PS50076"/>
    </source>
</evidence>
<dbReference type="GO" id="GO:0030544">
    <property type="term" value="F:Hsp70 protein binding"/>
    <property type="evidence" value="ECO:0007669"/>
    <property type="project" value="InterPro"/>
</dbReference>